<comment type="caution">
    <text evidence="1">The sequence shown here is derived from an EMBL/GenBank/DDBJ whole genome shotgun (WGS) entry which is preliminary data.</text>
</comment>
<keyword evidence="2" id="KW-1185">Reference proteome</keyword>
<organism evidence="1 2">
    <name type="scientific">Mariniflexile gromovii</name>
    <dbReference type="NCBI Taxonomy" id="362523"/>
    <lineage>
        <taxon>Bacteria</taxon>
        <taxon>Pseudomonadati</taxon>
        <taxon>Bacteroidota</taxon>
        <taxon>Flavobacteriia</taxon>
        <taxon>Flavobacteriales</taxon>
        <taxon>Flavobacteriaceae</taxon>
        <taxon>Mariniflexile</taxon>
    </lineage>
</organism>
<evidence type="ECO:0000313" key="2">
    <source>
        <dbReference type="Proteomes" id="UP000670776"/>
    </source>
</evidence>
<dbReference type="RefSeq" id="WP_209657242.1">
    <property type="nucleotide sequence ID" value="NZ_JAGJCB010000048.1"/>
</dbReference>
<gene>
    <name evidence="1" type="ORF">J8H85_18820</name>
</gene>
<protein>
    <submittedName>
        <fullName evidence="1">Uncharacterized protein</fullName>
    </submittedName>
</protein>
<proteinExistence type="predicted"/>
<reference evidence="1 2" key="1">
    <citation type="submission" date="2021-04" db="EMBL/GenBank/DDBJ databases">
        <title>Mariniflexile gromovii gen. nov., sp. nov., a gliding bacterium isolated from the sea urchin Strongylocentrotus intermedius.</title>
        <authorList>
            <person name="Ko S."/>
            <person name="Le V."/>
            <person name="Ahn C.-Y."/>
            <person name="Oh H.-M."/>
        </authorList>
    </citation>
    <scope>NUCLEOTIDE SEQUENCE [LARGE SCALE GENOMIC DNA]</scope>
    <source>
        <strain evidence="1 2">KCTC 12570</strain>
    </source>
</reference>
<sequence length="365" mass="41400">MKKSEILYEPLPIGRIGVKKSTEEVIAAKDFSCFAEMIEEYIGFGAVNIVMPSSAPEIESLTQMPLLLRERIKIIDDSEEIETVSRVLFNIRKEFNAKLNEDSNFLKFPKNTDRAIIENLDQLHIDVKKLALGFNHSIQIGFDVNNSINSLREIRKKVSNPISRLTLAQLEGLLNQYKNIEFDALIIPKKDTPRELISIFDKLINDAKYLQYSDTITQLSIPEKRESALVDLRSFSRNISSKKYVQTSWDYVTKLLTVWSGVPVPDSKTIATIIKGKELPQLVNLENAKQRALEMWKNSNLTTIPLTRSGEPIDSENIHWLPPLGSMKIRSEGNKPFSLGTVGELVKALKDVQIELDDNDTKNKA</sequence>
<dbReference type="EMBL" id="JAGJCB010000048">
    <property type="protein sequence ID" value="MBP0905876.1"/>
    <property type="molecule type" value="Genomic_DNA"/>
</dbReference>
<evidence type="ECO:0000313" key="1">
    <source>
        <dbReference type="EMBL" id="MBP0905876.1"/>
    </source>
</evidence>
<accession>A0ABS4C059</accession>
<dbReference type="Proteomes" id="UP000670776">
    <property type="component" value="Unassembled WGS sequence"/>
</dbReference>
<name>A0ABS4C059_9FLAO</name>